<dbReference type="EMBL" id="CP023693">
    <property type="protein sequence ID" value="QEV36342.1"/>
    <property type="molecule type" value="Genomic_DNA"/>
</dbReference>
<dbReference type="PANTHER" id="PTHR30055:SF234">
    <property type="entry name" value="HTH-TYPE TRANSCRIPTIONAL REGULATOR BETI"/>
    <property type="match status" value="1"/>
</dbReference>
<evidence type="ECO:0000313" key="8">
    <source>
        <dbReference type="EMBL" id="QEV36342.1"/>
    </source>
</evidence>
<feature type="DNA-binding region" description="H-T-H motif" evidence="4">
    <location>
        <begin position="68"/>
        <end position="87"/>
    </location>
</feature>
<keyword evidence="3" id="KW-0804">Transcription</keyword>
<evidence type="ECO:0000256" key="4">
    <source>
        <dbReference type="PROSITE-ProRule" id="PRU00335"/>
    </source>
</evidence>
<evidence type="ECO:0000256" key="2">
    <source>
        <dbReference type="ARBA" id="ARBA00023125"/>
    </source>
</evidence>
<organism evidence="7 10">
    <name type="scientific">Streptomyces cinereoruber</name>
    <dbReference type="NCBI Taxonomy" id="67260"/>
    <lineage>
        <taxon>Bacteria</taxon>
        <taxon>Bacillati</taxon>
        <taxon>Actinomycetota</taxon>
        <taxon>Actinomycetes</taxon>
        <taxon>Kitasatosporales</taxon>
        <taxon>Streptomycetaceae</taxon>
        <taxon>Streptomyces</taxon>
    </lineage>
</organism>
<dbReference type="GO" id="GO:0003700">
    <property type="term" value="F:DNA-binding transcription factor activity"/>
    <property type="evidence" value="ECO:0007669"/>
    <property type="project" value="TreeGrafter"/>
</dbReference>
<evidence type="ECO:0000256" key="1">
    <source>
        <dbReference type="ARBA" id="ARBA00023015"/>
    </source>
</evidence>
<dbReference type="InterPro" id="IPR001647">
    <property type="entry name" value="HTH_TetR"/>
</dbReference>
<protein>
    <submittedName>
        <fullName evidence="7">AsnC family transcriptional regulator</fullName>
    </submittedName>
    <submittedName>
        <fullName evidence="8">TetR/AcrR family transcriptional regulator</fullName>
    </submittedName>
</protein>
<dbReference type="Pfam" id="PF00440">
    <property type="entry name" value="TetR_N"/>
    <property type="match status" value="1"/>
</dbReference>
<feature type="region of interest" description="Disordered" evidence="5">
    <location>
        <begin position="25"/>
        <end position="45"/>
    </location>
</feature>
<evidence type="ECO:0000259" key="6">
    <source>
        <dbReference type="PROSITE" id="PS50977"/>
    </source>
</evidence>
<sequence length="264" mass="28172">MRHPRERTARGLLIGPGTIHAVAEDRDVRGDGRPDGRDTRWSGHRAERRDQVLAAALAVIGREGPSVSVAAIGAEAGMPRSVVYRIFRSREDLDEQIRERIADDLLAALYPALDPKGTVREAVELAAATYVGWVAEHPLLHQFLGAGSPERHPAGSRVVAGTRTAIALHLAQLLDAYAEQLVDGGKAPAGFTLNLAFGMVGLVDGVVNQWAAHPGSRSSLDDLTHFLSDALWGVLSQSTLRLGLVLDPDQPIGTAPELPARPGP</sequence>
<name>A0AAV4KHB5_9ACTN</name>
<dbReference type="InterPro" id="IPR036271">
    <property type="entry name" value="Tet_transcr_reg_TetR-rel_C_sf"/>
</dbReference>
<dbReference type="Proteomes" id="UP000642014">
    <property type="component" value="Unassembled WGS sequence"/>
</dbReference>
<accession>A0AAV4KHB5</accession>
<dbReference type="PROSITE" id="PS50977">
    <property type="entry name" value="HTH_TETR_2"/>
    <property type="match status" value="1"/>
</dbReference>
<dbReference type="InterPro" id="IPR050109">
    <property type="entry name" value="HTH-type_TetR-like_transc_reg"/>
</dbReference>
<keyword evidence="2 4" id="KW-0238">DNA-binding</keyword>
<reference evidence="7" key="3">
    <citation type="submission" date="2023-08" db="EMBL/GenBank/DDBJ databases">
        <authorList>
            <person name="Sun Q."/>
            <person name="Ohkuma M."/>
        </authorList>
    </citation>
    <scope>NUCLEOTIDE SEQUENCE</scope>
    <source>
        <strain evidence="7">JCM 4205</strain>
    </source>
</reference>
<dbReference type="InterPro" id="IPR009057">
    <property type="entry name" value="Homeodomain-like_sf"/>
</dbReference>
<evidence type="ECO:0000313" key="7">
    <source>
        <dbReference type="EMBL" id="GGR12359.1"/>
    </source>
</evidence>
<dbReference type="Gene3D" id="1.10.357.10">
    <property type="entry name" value="Tetracycline Repressor, domain 2"/>
    <property type="match status" value="1"/>
</dbReference>
<evidence type="ECO:0000313" key="9">
    <source>
        <dbReference type="Proteomes" id="UP000326029"/>
    </source>
</evidence>
<dbReference type="PANTHER" id="PTHR30055">
    <property type="entry name" value="HTH-TYPE TRANSCRIPTIONAL REGULATOR RUTR"/>
    <property type="match status" value="1"/>
</dbReference>
<keyword evidence="9" id="KW-1185">Reference proteome</keyword>
<gene>
    <name evidence="8" type="ORF">CP977_32650</name>
    <name evidence="7" type="ORF">GCM10010497_12930</name>
</gene>
<evidence type="ECO:0000256" key="3">
    <source>
        <dbReference type="ARBA" id="ARBA00023163"/>
    </source>
</evidence>
<dbReference type="GO" id="GO:0000976">
    <property type="term" value="F:transcription cis-regulatory region binding"/>
    <property type="evidence" value="ECO:0007669"/>
    <property type="project" value="TreeGrafter"/>
</dbReference>
<proteinExistence type="predicted"/>
<evidence type="ECO:0000313" key="10">
    <source>
        <dbReference type="Proteomes" id="UP000642014"/>
    </source>
</evidence>
<dbReference type="EMBL" id="BMSJ01000002">
    <property type="protein sequence ID" value="GGR12359.1"/>
    <property type="molecule type" value="Genomic_DNA"/>
</dbReference>
<dbReference type="SUPFAM" id="SSF48498">
    <property type="entry name" value="Tetracyclin repressor-like, C-terminal domain"/>
    <property type="match status" value="1"/>
</dbReference>
<evidence type="ECO:0000256" key="5">
    <source>
        <dbReference type="SAM" id="MobiDB-lite"/>
    </source>
</evidence>
<dbReference type="AlphaFoldDB" id="A0AAV4KHB5"/>
<keyword evidence="1" id="KW-0805">Transcription regulation</keyword>
<feature type="domain" description="HTH tetR-type" evidence="6">
    <location>
        <begin position="46"/>
        <end position="105"/>
    </location>
</feature>
<dbReference type="Proteomes" id="UP000326029">
    <property type="component" value="Chromosome"/>
</dbReference>
<dbReference type="SUPFAM" id="SSF46689">
    <property type="entry name" value="Homeodomain-like"/>
    <property type="match status" value="1"/>
</dbReference>
<reference evidence="7 10" key="1">
    <citation type="journal article" date="2014" name="Int. J. Syst. Evol. Microbiol.">
        <title>Complete genome sequence of Corynebacterium casei LMG S-19264T (=DSM 44701T), isolated from a smear-ripened cheese.</title>
        <authorList>
            <consortium name="US DOE Joint Genome Institute (JGI-PGF)"/>
            <person name="Walter F."/>
            <person name="Albersmeier A."/>
            <person name="Kalinowski J."/>
            <person name="Ruckert C."/>
        </authorList>
    </citation>
    <scope>NUCLEOTIDE SEQUENCE [LARGE SCALE GENOMIC DNA]</scope>
    <source>
        <strain evidence="7 10">JCM 4205</strain>
    </source>
</reference>
<reference evidence="8 9" key="2">
    <citation type="submission" date="2017-09" db="EMBL/GenBank/DDBJ databases">
        <authorList>
            <person name="Lee N."/>
            <person name="Cho B.-K."/>
        </authorList>
    </citation>
    <scope>NUCLEOTIDE SEQUENCE [LARGE SCALE GENOMIC DNA]</scope>
    <source>
        <strain evidence="8 9">ATCC 19740</strain>
    </source>
</reference>